<evidence type="ECO:0000259" key="16">
    <source>
        <dbReference type="Pfam" id="PF07992"/>
    </source>
</evidence>
<protein>
    <recommendedName>
        <fullName evidence="3 14">Dihydrolipoyl dehydrogenase</fullName>
        <ecNumber evidence="2 14">1.8.1.4</ecNumber>
    </recommendedName>
</protein>
<dbReference type="Gene3D" id="3.50.50.60">
    <property type="entry name" value="FAD/NAD(P)-binding domain"/>
    <property type="match status" value="2"/>
</dbReference>
<evidence type="ECO:0000256" key="2">
    <source>
        <dbReference type="ARBA" id="ARBA00012608"/>
    </source>
</evidence>
<sequence length="470" mass="48791">MKEISCKLLVIGAGPGGYVCAIRAGQLGIDTVIVEAGRPGGTCLNVGCIPSKALIHAAEEFEKVSHMAGGKGPLGISVAPPSLDLAKTVAWKDGIVSRLTNGVAGLLKKARVKTVQGWATFRDGKTVEVETETGTQVIRAETVVIATGSAPVELPFLPFGGPVISSTEALDLSEVPGKLAVVGGGYIGLELGIAFAKLGAEVTVVEALPRVLAQYDAELTRPVVKRLAELGIEVMTGAKAKGLASAGQAGKADALLVETSDGKTAKIAADKILVTVGRKPLTEGFGLEQIDLDRSGRFIRIDDQCRTSMRGVFAIGDVTGEPMLAHRAMAQGEMVAEIVAGHKRSWDKRSIPAICFTDPELVTVGLSPEEAKALDGEIKIGQFPFAANGRAMTKLGEEGFVRVVARADNHLVLGIQAVGQGVSELSAAFGLALEMGARLEDIAGTVHAHPTQGEGFQEAALKALGHALHV</sequence>
<dbReference type="PANTHER" id="PTHR22912:SF160">
    <property type="entry name" value="DIHYDROLIPOYL DEHYDROGENASE"/>
    <property type="match status" value="1"/>
</dbReference>
<comment type="miscellaneous">
    <text evidence="14">The active site is a redox-active disulfide bond.</text>
</comment>
<evidence type="ECO:0000256" key="5">
    <source>
        <dbReference type="ARBA" id="ARBA00022827"/>
    </source>
</evidence>
<dbReference type="AlphaFoldDB" id="A0A2A6F5E6"/>
<dbReference type="PRINTS" id="PR00411">
    <property type="entry name" value="PNDRDTASEI"/>
</dbReference>
<evidence type="ECO:0000313" key="18">
    <source>
        <dbReference type="Proteomes" id="UP000219182"/>
    </source>
</evidence>
<feature type="domain" description="FAD/NAD(P)-binding" evidence="16">
    <location>
        <begin position="7"/>
        <end position="332"/>
    </location>
</feature>
<comment type="catalytic activity">
    <reaction evidence="10 14">
        <text>N(6)-[(R)-dihydrolipoyl]-L-lysyl-[protein] + NAD(+) = N(6)-[(R)-lipoyl]-L-lysyl-[protein] + NADH + H(+)</text>
        <dbReference type="Rhea" id="RHEA:15045"/>
        <dbReference type="Rhea" id="RHEA-COMP:10474"/>
        <dbReference type="Rhea" id="RHEA-COMP:10475"/>
        <dbReference type="ChEBI" id="CHEBI:15378"/>
        <dbReference type="ChEBI" id="CHEBI:57540"/>
        <dbReference type="ChEBI" id="CHEBI:57945"/>
        <dbReference type="ChEBI" id="CHEBI:83099"/>
        <dbReference type="ChEBI" id="CHEBI:83100"/>
        <dbReference type="EC" id="1.8.1.4"/>
    </reaction>
</comment>
<dbReference type="GO" id="GO:0050660">
    <property type="term" value="F:flavin adenine dinucleotide binding"/>
    <property type="evidence" value="ECO:0007669"/>
    <property type="project" value="InterPro"/>
</dbReference>
<keyword evidence="8" id="KW-1015">Disulfide bond</keyword>
<keyword evidence="6 14" id="KW-0560">Oxidoreductase</keyword>
<evidence type="ECO:0000256" key="1">
    <source>
        <dbReference type="ARBA" id="ARBA00007532"/>
    </source>
</evidence>
<dbReference type="GO" id="GO:0004148">
    <property type="term" value="F:dihydrolipoyl dehydrogenase (NADH) activity"/>
    <property type="evidence" value="ECO:0007669"/>
    <property type="project" value="UniProtKB-EC"/>
</dbReference>
<dbReference type="InterPro" id="IPR001100">
    <property type="entry name" value="Pyr_nuc-diS_OxRdtase"/>
</dbReference>
<dbReference type="PROSITE" id="PS00076">
    <property type="entry name" value="PYRIDINE_REDOX_1"/>
    <property type="match status" value="1"/>
</dbReference>
<feature type="binding site" evidence="12">
    <location>
        <position position="206"/>
    </location>
    <ligand>
        <name>NAD(+)</name>
        <dbReference type="ChEBI" id="CHEBI:57540"/>
    </ligand>
</feature>
<dbReference type="InterPro" id="IPR006258">
    <property type="entry name" value="Lipoamide_DH"/>
</dbReference>
<dbReference type="SUPFAM" id="SSF51905">
    <property type="entry name" value="FAD/NAD(P)-binding domain"/>
    <property type="match status" value="1"/>
</dbReference>
<evidence type="ECO:0000256" key="13">
    <source>
        <dbReference type="PIRSR" id="PIRSR000350-4"/>
    </source>
</evidence>
<dbReference type="Gene3D" id="3.30.390.30">
    <property type="match status" value="1"/>
</dbReference>
<feature type="binding site" evidence="12">
    <location>
        <position position="52"/>
    </location>
    <ligand>
        <name>FAD</name>
        <dbReference type="ChEBI" id="CHEBI:57692"/>
    </ligand>
</feature>
<feature type="disulfide bond" description="Redox-active" evidence="13">
    <location>
        <begin position="43"/>
        <end position="48"/>
    </location>
</feature>
<dbReference type="FunFam" id="3.30.390.30:FF:000001">
    <property type="entry name" value="Dihydrolipoyl dehydrogenase"/>
    <property type="match status" value="1"/>
</dbReference>
<feature type="domain" description="Pyridine nucleotide-disulphide oxidoreductase dimerisation" evidence="15">
    <location>
        <begin position="351"/>
        <end position="460"/>
    </location>
</feature>
<accession>A0A2A6F5E6</accession>
<feature type="binding site" evidence="12">
    <location>
        <begin position="183"/>
        <end position="190"/>
    </location>
    <ligand>
        <name>NAD(+)</name>
        <dbReference type="ChEBI" id="CHEBI:57540"/>
    </ligand>
</feature>
<evidence type="ECO:0000256" key="6">
    <source>
        <dbReference type="ARBA" id="ARBA00023002"/>
    </source>
</evidence>
<evidence type="ECO:0000256" key="12">
    <source>
        <dbReference type="PIRSR" id="PIRSR000350-3"/>
    </source>
</evidence>
<evidence type="ECO:0000256" key="11">
    <source>
        <dbReference type="PIRSR" id="PIRSR000350-2"/>
    </source>
</evidence>
<proteinExistence type="inferred from homology"/>
<dbReference type="Proteomes" id="UP000219182">
    <property type="component" value="Unassembled WGS sequence"/>
</dbReference>
<feature type="binding site" evidence="12">
    <location>
        <position position="317"/>
    </location>
    <ligand>
        <name>FAD</name>
        <dbReference type="ChEBI" id="CHEBI:57692"/>
    </ligand>
</feature>
<dbReference type="PRINTS" id="PR00368">
    <property type="entry name" value="FADPNR"/>
</dbReference>
<comment type="similarity">
    <text evidence="1 14">Belongs to the class-I pyridine nucleotide-disulfide oxidoreductase family.</text>
</comment>
<dbReference type="InterPro" id="IPR050151">
    <property type="entry name" value="Class-I_Pyr_Nuc-Dis_Oxidored"/>
</dbReference>
<evidence type="ECO:0000256" key="3">
    <source>
        <dbReference type="ARBA" id="ARBA00016961"/>
    </source>
</evidence>
<dbReference type="PANTHER" id="PTHR22912">
    <property type="entry name" value="DISULFIDE OXIDOREDUCTASE"/>
    <property type="match status" value="1"/>
</dbReference>
<dbReference type="InterPro" id="IPR036188">
    <property type="entry name" value="FAD/NAD-bd_sf"/>
</dbReference>
<dbReference type="GO" id="GO:0006103">
    <property type="term" value="P:2-oxoglutarate metabolic process"/>
    <property type="evidence" value="ECO:0007669"/>
    <property type="project" value="TreeGrafter"/>
</dbReference>
<evidence type="ECO:0000256" key="4">
    <source>
        <dbReference type="ARBA" id="ARBA00022630"/>
    </source>
</evidence>
<comment type="cofactor">
    <cofactor evidence="12 14">
        <name>FAD</name>
        <dbReference type="ChEBI" id="CHEBI:57692"/>
    </cofactor>
    <text evidence="12 14">Binds 1 FAD per subunit.</text>
</comment>
<reference evidence="17 18" key="1">
    <citation type="submission" date="2017-09" db="EMBL/GenBank/DDBJ databases">
        <title>Mesorhizobum sanjuanii sp. nov. isolated from nodules of Lotus tenuis in saline-alkaline lowlands of Flooding Pampa.</title>
        <authorList>
            <person name="Sannazzaro A.I."/>
            <person name="Torres Tejerizo G.A."/>
            <person name="Fontana F."/>
            <person name="Cumpa Velazquez L.M."/>
            <person name="Hansen L."/>
            <person name="Pistorio M."/>
            <person name="Estrella M.J."/>
        </authorList>
    </citation>
    <scope>NUCLEOTIDE SEQUENCE [LARGE SCALE GENOMIC DNA]</scope>
    <source>
        <strain evidence="17 18">BSA136</strain>
    </source>
</reference>
<feature type="binding site" evidence="12">
    <location>
        <begin position="147"/>
        <end position="149"/>
    </location>
    <ligand>
        <name>FAD</name>
        <dbReference type="ChEBI" id="CHEBI:57692"/>
    </ligand>
</feature>
<keyword evidence="9 14" id="KW-0676">Redox-active center</keyword>
<dbReference type="InterPro" id="IPR012999">
    <property type="entry name" value="Pyr_OxRdtase_I_AS"/>
</dbReference>
<dbReference type="InterPro" id="IPR016156">
    <property type="entry name" value="FAD/NAD-linked_Rdtase_dimer_sf"/>
</dbReference>
<keyword evidence="18" id="KW-1185">Reference proteome</keyword>
<dbReference type="NCBIfam" id="TIGR01350">
    <property type="entry name" value="lipoamide_DH"/>
    <property type="match status" value="1"/>
</dbReference>
<keyword evidence="4 14" id="KW-0285">Flavoprotein</keyword>
<feature type="active site" description="Proton acceptor" evidence="11">
    <location>
        <position position="449"/>
    </location>
</feature>
<dbReference type="InterPro" id="IPR004099">
    <property type="entry name" value="Pyr_nucl-diS_OxRdtase_dimer"/>
</dbReference>
<evidence type="ECO:0000256" key="14">
    <source>
        <dbReference type="RuleBase" id="RU003692"/>
    </source>
</evidence>
<dbReference type="EC" id="1.8.1.4" evidence="2 14"/>
<feature type="binding site" evidence="12">
    <location>
        <begin position="323"/>
        <end position="326"/>
    </location>
    <ligand>
        <name>FAD</name>
        <dbReference type="ChEBI" id="CHEBI:57692"/>
    </ligand>
</feature>
<keyword evidence="12" id="KW-0547">Nucleotide-binding</keyword>
<keyword evidence="7 12" id="KW-0520">NAD</keyword>
<dbReference type="PIRSF" id="PIRSF000350">
    <property type="entry name" value="Mercury_reductase_MerA"/>
    <property type="match status" value="1"/>
</dbReference>
<dbReference type="EMBL" id="NWQG01000298">
    <property type="protein sequence ID" value="PDQ17180.1"/>
    <property type="molecule type" value="Genomic_DNA"/>
</dbReference>
<dbReference type="Pfam" id="PF07992">
    <property type="entry name" value="Pyr_redox_2"/>
    <property type="match status" value="1"/>
</dbReference>
<comment type="caution">
    <text evidence="17">The sequence shown here is derived from an EMBL/GenBank/DDBJ whole genome shotgun (WGS) entry which is preliminary data.</text>
</comment>
<evidence type="ECO:0000256" key="9">
    <source>
        <dbReference type="ARBA" id="ARBA00023284"/>
    </source>
</evidence>
<evidence type="ECO:0000256" key="7">
    <source>
        <dbReference type="ARBA" id="ARBA00023027"/>
    </source>
</evidence>
<gene>
    <name evidence="17" type="primary">lpdA</name>
    <name evidence="17" type="ORF">CN311_31410</name>
</gene>
<organism evidence="17 18">
    <name type="scientific">Mesorhizobium sanjuanii</name>
    <dbReference type="NCBI Taxonomy" id="2037900"/>
    <lineage>
        <taxon>Bacteria</taxon>
        <taxon>Pseudomonadati</taxon>
        <taxon>Pseudomonadota</taxon>
        <taxon>Alphaproteobacteria</taxon>
        <taxon>Hyphomicrobiales</taxon>
        <taxon>Phyllobacteriaceae</taxon>
        <taxon>Mesorhizobium</taxon>
    </lineage>
</organism>
<dbReference type="InterPro" id="IPR023753">
    <property type="entry name" value="FAD/NAD-binding_dom"/>
</dbReference>
<name>A0A2A6F5E6_9HYPH</name>
<dbReference type="RefSeq" id="WP_097577449.1">
    <property type="nucleotide sequence ID" value="NZ_NWQG01000298.1"/>
</dbReference>
<keyword evidence="5 12" id="KW-0274">FAD</keyword>
<dbReference type="Pfam" id="PF02852">
    <property type="entry name" value="Pyr_redox_dim"/>
    <property type="match status" value="1"/>
</dbReference>
<feature type="binding site" evidence="12">
    <location>
        <position position="277"/>
    </location>
    <ligand>
        <name>NAD(+)</name>
        <dbReference type="ChEBI" id="CHEBI:57540"/>
    </ligand>
</feature>
<evidence type="ECO:0000313" key="17">
    <source>
        <dbReference type="EMBL" id="PDQ17180.1"/>
    </source>
</evidence>
<evidence type="ECO:0000256" key="8">
    <source>
        <dbReference type="ARBA" id="ARBA00023157"/>
    </source>
</evidence>
<evidence type="ECO:0000259" key="15">
    <source>
        <dbReference type="Pfam" id="PF02852"/>
    </source>
</evidence>
<dbReference type="SUPFAM" id="SSF55424">
    <property type="entry name" value="FAD/NAD-linked reductases, dimerisation (C-terminal) domain"/>
    <property type="match status" value="1"/>
</dbReference>
<evidence type="ECO:0000256" key="10">
    <source>
        <dbReference type="ARBA" id="ARBA00049187"/>
    </source>
</evidence>